<sequence length="100" mass="10424">MACNTTPRGKLGSTVSNTVTSNTVTSNKSFLQAKSAIALREKAATAAVLREKVAAASRLRVLLLLRLCSVAAVIENRRLLLLPLRLCSDSASGGAATSLL</sequence>
<comment type="caution">
    <text evidence="1">The sequence shown here is derived from an EMBL/GenBank/DDBJ whole genome shotgun (WGS) entry which is preliminary data.</text>
</comment>
<organism evidence="1 2">
    <name type="scientific">Citrus x changshan-huyou</name>
    <dbReference type="NCBI Taxonomy" id="2935761"/>
    <lineage>
        <taxon>Eukaryota</taxon>
        <taxon>Viridiplantae</taxon>
        <taxon>Streptophyta</taxon>
        <taxon>Embryophyta</taxon>
        <taxon>Tracheophyta</taxon>
        <taxon>Spermatophyta</taxon>
        <taxon>Magnoliopsida</taxon>
        <taxon>eudicotyledons</taxon>
        <taxon>Gunneridae</taxon>
        <taxon>Pentapetalae</taxon>
        <taxon>rosids</taxon>
        <taxon>malvids</taxon>
        <taxon>Sapindales</taxon>
        <taxon>Rutaceae</taxon>
        <taxon>Aurantioideae</taxon>
        <taxon>Citrus</taxon>
    </lineage>
</organism>
<protein>
    <submittedName>
        <fullName evidence="1">Uncharacterized protein</fullName>
    </submittedName>
</protein>
<accession>A0AAP0QCG4</accession>
<dbReference type="AlphaFoldDB" id="A0AAP0QCG4"/>
<evidence type="ECO:0000313" key="1">
    <source>
        <dbReference type="EMBL" id="KAK9183423.1"/>
    </source>
</evidence>
<evidence type="ECO:0000313" key="2">
    <source>
        <dbReference type="Proteomes" id="UP001428341"/>
    </source>
</evidence>
<dbReference type="Proteomes" id="UP001428341">
    <property type="component" value="Unassembled WGS sequence"/>
</dbReference>
<name>A0AAP0QCG4_9ROSI</name>
<reference evidence="1 2" key="1">
    <citation type="submission" date="2024-05" db="EMBL/GenBank/DDBJ databases">
        <title>Haplotype-resolved chromosome-level genome assembly of Huyou (Citrus changshanensis).</title>
        <authorList>
            <person name="Miao C."/>
            <person name="Chen W."/>
            <person name="Wu Y."/>
            <person name="Wang L."/>
            <person name="Zhao S."/>
            <person name="Grierson D."/>
            <person name="Xu C."/>
            <person name="Chen K."/>
        </authorList>
    </citation>
    <scope>NUCLEOTIDE SEQUENCE [LARGE SCALE GENOMIC DNA]</scope>
    <source>
        <strain evidence="1">01-14</strain>
        <tissue evidence="1">Leaf</tissue>
    </source>
</reference>
<proteinExistence type="predicted"/>
<gene>
    <name evidence="1" type="ORF">WN944_026575</name>
</gene>
<keyword evidence="2" id="KW-1185">Reference proteome</keyword>
<dbReference type="EMBL" id="JBCGBO010000024">
    <property type="protein sequence ID" value="KAK9183423.1"/>
    <property type="molecule type" value="Genomic_DNA"/>
</dbReference>